<feature type="binding site" evidence="7">
    <location>
        <position position="490"/>
    </location>
    <ligand>
        <name>L-aspartate</name>
        <dbReference type="ChEBI" id="CHEBI:29991"/>
    </ligand>
</feature>
<keyword evidence="4 7" id="KW-0067">ATP-binding</keyword>
<feature type="binding site" evidence="7">
    <location>
        <position position="449"/>
    </location>
    <ligand>
        <name>L-aspartate</name>
        <dbReference type="ChEBI" id="CHEBI:29991"/>
    </ligand>
</feature>
<dbReference type="Gene3D" id="2.40.50.140">
    <property type="entry name" value="Nucleic acid-binding proteins"/>
    <property type="match status" value="1"/>
</dbReference>
<evidence type="ECO:0000256" key="5">
    <source>
        <dbReference type="ARBA" id="ARBA00022917"/>
    </source>
</evidence>
<keyword evidence="5 7" id="KW-0648">Protein biosynthesis</keyword>
<comment type="catalytic activity">
    <reaction evidence="7">
        <text>tRNA(Asx) + L-aspartate + ATP = L-aspartyl-tRNA(Asx) + AMP + diphosphate</text>
        <dbReference type="Rhea" id="RHEA:18349"/>
        <dbReference type="Rhea" id="RHEA-COMP:9710"/>
        <dbReference type="Rhea" id="RHEA-COMP:9711"/>
        <dbReference type="ChEBI" id="CHEBI:29991"/>
        <dbReference type="ChEBI" id="CHEBI:30616"/>
        <dbReference type="ChEBI" id="CHEBI:33019"/>
        <dbReference type="ChEBI" id="CHEBI:78442"/>
        <dbReference type="ChEBI" id="CHEBI:78516"/>
        <dbReference type="ChEBI" id="CHEBI:456215"/>
        <dbReference type="EC" id="6.1.1.23"/>
    </reaction>
</comment>
<dbReference type="PROSITE" id="PS50862">
    <property type="entry name" value="AA_TRNA_LIGASE_II"/>
    <property type="match status" value="1"/>
</dbReference>
<dbReference type="Pfam" id="PF00152">
    <property type="entry name" value="tRNA-synt_2"/>
    <property type="match status" value="1"/>
</dbReference>
<evidence type="ECO:0000259" key="8">
    <source>
        <dbReference type="PROSITE" id="PS50862"/>
    </source>
</evidence>
<dbReference type="SUPFAM" id="SSF55261">
    <property type="entry name" value="GAD domain-like"/>
    <property type="match status" value="1"/>
</dbReference>
<dbReference type="Gene3D" id="3.30.1360.30">
    <property type="entry name" value="GAD-like domain"/>
    <property type="match status" value="1"/>
</dbReference>
<reference evidence="9 10" key="1">
    <citation type="journal article" date="2016" name="Nat. Commun.">
        <title>Thousands of microbial genomes shed light on interconnected biogeochemical processes in an aquifer system.</title>
        <authorList>
            <person name="Anantharaman K."/>
            <person name="Brown C.T."/>
            <person name="Hug L.A."/>
            <person name="Sharon I."/>
            <person name="Castelle C.J."/>
            <person name="Probst A.J."/>
            <person name="Thomas B.C."/>
            <person name="Singh A."/>
            <person name="Wilkins M.J."/>
            <person name="Karaoz U."/>
            <person name="Brodie E.L."/>
            <person name="Williams K.H."/>
            <person name="Hubbard S.S."/>
            <person name="Banfield J.F."/>
        </authorList>
    </citation>
    <scope>NUCLEOTIDE SEQUENCE [LARGE SCALE GENOMIC DNA]</scope>
</reference>
<dbReference type="GO" id="GO:0004815">
    <property type="term" value="F:aspartate-tRNA ligase activity"/>
    <property type="evidence" value="ECO:0007669"/>
    <property type="project" value="UniProtKB-UniRule"/>
</dbReference>
<organism evidence="9 10">
    <name type="scientific">Candidatus Andersenbacteria bacterium RIFCSPHIGHO2_12_FULL_45_11b</name>
    <dbReference type="NCBI Taxonomy" id="1797282"/>
    <lineage>
        <taxon>Bacteria</taxon>
        <taxon>Candidatus Anderseniibacteriota</taxon>
    </lineage>
</organism>
<dbReference type="GO" id="GO:0005524">
    <property type="term" value="F:ATP binding"/>
    <property type="evidence" value="ECO:0007669"/>
    <property type="project" value="UniProtKB-UniRule"/>
</dbReference>
<feature type="binding site" evidence="7">
    <location>
        <position position="216"/>
    </location>
    <ligand>
        <name>L-aspartate</name>
        <dbReference type="ChEBI" id="CHEBI:29991"/>
    </ligand>
</feature>
<dbReference type="InterPro" id="IPR006195">
    <property type="entry name" value="aa-tRNA-synth_II"/>
</dbReference>
<sequence>MIGDLASGLDGSEVRVSGWVATRRDHGGLIFLDVRDKTGIVQLVCNPTEHKEVWEIAETLRDEFVIVADGVVKMRPKDMVNSALGELGLIEIVVTSIRVESEAQTLPFVLGDETVHEDTRLAYRFLDLRTAKLQNMIKVRAQFIHEVRTFMIERGFTEVQTPILANSSPEGARDFLVPSRLHPGTFYALPQAPQQYKQLLMVGGLDKYFQIAPCFRDEDPRADRHAGDFYQIDVEMSFIEQEDVLQLGEALMKHLSEFSGKKLQHDTFPRFTWREAMSKFGTDKPDIRYDFFITDVSAAVKDCGFKVFSDVVSNGGVVHVLRAEGAGKFSRGEIAKLEAIAKDEQKLGGLAYIIVTENGAESPILKFLGDDVVKNIITQAGAQAGDALFFGAGDWLSVCKALGDVRKTSAQMLGVLDVDSMKNMLAWCWVIDFPMYEKDENTGEIEFSHNPFSMPQGGMDALESKNPIDILAYQYDLVVNGYEISSGAIRNHRVDILYKAFSLAGYTKEETDAKFGGMIRAFSYGAPPHGGFAPGIDRLLMVLMDVPSIRDIYAFPKNGRGQDMMMHSPAPVDEKLLRDLHIKLDVEE</sequence>
<comment type="caution">
    <text evidence="7">Lacks conserved residue(s) required for the propagation of feature annotation.</text>
</comment>
<comment type="function">
    <text evidence="7">Aspartyl-tRNA synthetase with relaxed tRNA specificity since it is able to aspartylate not only its cognate tRNA(Asp) but also tRNA(Asn). Reaction proceeds in two steps: L-aspartate is first activated by ATP to form Asp-AMP and then transferred to the acceptor end of tRNA(Asp/Asn).</text>
</comment>
<comment type="similarity">
    <text evidence="1 7">Belongs to the class-II aminoacyl-tRNA synthetase family. Type 1 subfamily.</text>
</comment>
<evidence type="ECO:0000313" key="9">
    <source>
        <dbReference type="EMBL" id="OGY36649.1"/>
    </source>
</evidence>
<dbReference type="InterPro" id="IPR029351">
    <property type="entry name" value="GAD_dom"/>
</dbReference>
<dbReference type="AlphaFoldDB" id="A0A1G1X9G6"/>
<dbReference type="InterPro" id="IPR045864">
    <property type="entry name" value="aa-tRNA-synth_II/BPL/LPL"/>
</dbReference>
<accession>A0A1G1X9G6</accession>
<dbReference type="SUPFAM" id="SSF50249">
    <property type="entry name" value="Nucleic acid-binding proteins"/>
    <property type="match status" value="1"/>
</dbReference>
<dbReference type="Pfam" id="PF02938">
    <property type="entry name" value="GAD"/>
    <property type="match status" value="1"/>
</dbReference>
<feature type="binding site" evidence="7">
    <location>
        <position position="170"/>
    </location>
    <ligand>
        <name>L-aspartate</name>
        <dbReference type="ChEBI" id="CHEBI:29991"/>
    </ligand>
</feature>
<evidence type="ECO:0000256" key="6">
    <source>
        <dbReference type="ARBA" id="ARBA00023146"/>
    </source>
</evidence>
<dbReference type="InterPro" id="IPR047089">
    <property type="entry name" value="Asp-tRNA-ligase_1_N"/>
</dbReference>
<dbReference type="GO" id="GO:0006422">
    <property type="term" value="P:aspartyl-tRNA aminoacylation"/>
    <property type="evidence" value="ECO:0007669"/>
    <property type="project" value="UniProtKB-UniRule"/>
</dbReference>
<proteinExistence type="inferred from homology"/>
<dbReference type="GO" id="GO:0050560">
    <property type="term" value="F:aspartate-tRNA(Asn) ligase activity"/>
    <property type="evidence" value="ECO:0007669"/>
    <property type="project" value="UniProtKB-EC"/>
</dbReference>
<dbReference type="InterPro" id="IPR004115">
    <property type="entry name" value="GAD-like_sf"/>
</dbReference>
<dbReference type="CDD" id="cd00777">
    <property type="entry name" value="AspRS_core"/>
    <property type="match status" value="1"/>
</dbReference>
<evidence type="ECO:0000313" key="10">
    <source>
        <dbReference type="Proteomes" id="UP000177941"/>
    </source>
</evidence>
<dbReference type="GO" id="GO:0005737">
    <property type="term" value="C:cytoplasm"/>
    <property type="evidence" value="ECO:0007669"/>
    <property type="project" value="UniProtKB-SubCell"/>
</dbReference>
<dbReference type="InterPro" id="IPR004364">
    <property type="entry name" value="Aa-tRNA-synt_II"/>
</dbReference>
<evidence type="ECO:0000256" key="7">
    <source>
        <dbReference type="HAMAP-Rule" id="MF_00044"/>
    </source>
</evidence>
<feature type="domain" description="Aminoacyl-transfer RNA synthetases class-II family profile" evidence="8">
    <location>
        <begin position="147"/>
        <end position="569"/>
    </location>
</feature>
<keyword evidence="3 7" id="KW-0547">Nucleotide-binding</keyword>
<gene>
    <name evidence="7" type="primary">aspS</name>
    <name evidence="9" type="ORF">A3E36_04445</name>
</gene>
<dbReference type="CDD" id="cd04317">
    <property type="entry name" value="EcAspRS_like_N"/>
    <property type="match status" value="1"/>
</dbReference>
<name>A0A1G1X9G6_9BACT</name>
<dbReference type="NCBIfam" id="TIGR00459">
    <property type="entry name" value="aspS_bact"/>
    <property type="match status" value="1"/>
</dbReference>
<dbReference type="HAMAP" id="MF_00044">
    <property type="entry name" value="Asp_tRNA_synth_type1"/>
    <property type="match status" value="1"/>
</dbReference>
<feature type="binding site" evidence="7">
    <location>
        <begin position="216"/>
        <end position="218"/>
    </location>
    <ligand>
        <name>ATP</name>
        <dbReference type="ChEBI" id="CHEBI:30616"/>
    </ligand>
</feature>
<dbReference type="EC" id="6.1.1.23" evidence="7"/>
<keyword evidence="6 7" id="KW-0030">Aminoacyl-tRNA synthetase</keyword>
<feature type="binding site" evidence="7">
    <location>
        <position position="483"/>
    </location>
    <ligand>
        <name>ATP</name>
        <dbReference type="ChEBI" id="CHEBI:30616"/>
    </ligand>
</feature>
<dbReference type="GO" id="GO:0003676">
    <property type="term" value="F:nucleic acid binding"/>
    <property type="evidence" value="ECO:0007669"/>
    <property type="project" value="InterPro"/>
</dbReference>
<dbReference type="Proteomes" id="UP000177941">
    <property type="component" value="Unassembled WGS sequence"/>
</dbReference>
<dbReference type="NCBIfam" id="NF001750">
    <property type="entry name" value="PRK00476.1"/>
    <property type="match status" value="1"/>
</dbReference>
<dbReference type="PRINTS" id="PR01042">
    <property type="entry name" value="TRNASYNTHASP"/>
</dbReference>
<evidence type="ECO:0000256" key="3">
    <source>
        <dbReference type="ARBA" id="ARBA00022741"/>
    </source>
</evidence>
<evidence type="ECO:0000256" key="2">
    <source>
        <dbReference type="ARBA" id="ARBA00022598"/>
    </source>
</evidence>
<comment type="caution">
    <text evidence="9">The sequence shown here is derived from an EMBL/GenBank/DDBJ whole genome shotgun (WGS) entry which is preliminary data.</text>
</comment>
<dbReference type="SUPFAM" id="SSF55681">
    <property type="entry name" value="Class II aaRS and biotin synthetases"/>
    <property type="match status" value="1"/>
</dbReference>
<dbReference type="InterPro" id="IPR004524">
    <property type="entry name" value="Asp-tRNA-ligase_1"/>
</dbReference>
<keyword evidence="2 7" id="KW-0436">Ligase</keyword>
<dbReference type="Gene3D" id="3.30.930.10">
    <property type="entry name" value="Bira Bifunctional Protein, Domain 2"/>
    <property type="match status" value="1"/>
</dbReference>
<keyword evidence="7" id="KW-0963">Cytoplasm</keyword>
<dbReference type="PANTHER" id="PTHR22594:SF5">
    <property type="entry name" value="ASPARTATE--TRNA LIGASE, MITOCHONDRIAL"/>
    <property type="match status" value="1"/>
</dbReference>
<feature type="binding site" evidence="7">
    <location>
        <begin position="535"/>
        <end position="538"/>
    </location>
    <ligand>
        <name>ATP</name>
        <dbReference type="ChEBI" id="CHEBI:30616"/>
    </ligand>
</feature>
<dbReference type="InterPro" id="IPR012340">
    <property type="entry name" value="NA-bd_OB-fold"/>
</dbReference>
<feature type="site" description="Important for tRNA non-discrimination" evidence="7">
    <location>
        <position position="26"/>
    </location>
</feature>
<protein>
    <recommendedName>
        <fullName evidence="7">Aspartate--tRNA(Asp/Asn) ligase</fullName>
        <ecNumber evidence="7">6.1.1.23</ecNumber>
    </recommendedName>
    <alternativeName>
        <fullName evidence="7">Aspartyl-tRNA synthetase</fullName>
        <shortName evidence="7">AspRS</shortName>
    </alternativeName>
    <alternativeName>
        <fullName evidence="7">Non-discriminating aspartyl-tRNA synthetase</fullName>
        <shortName evidence="7">ND-AspRS</shortName>
    </alternativeName>
</protein>
<dbReference type="EMBL" id="MHHS01000031">
    <property type="protein sequence ID" value="OGY36649.1"/>
    <property type="molecule type" value="Genomic_DNA"/>
</dbReference>
<dbReference type="InterPro" id="IPR004365">
    <property type="entry name" value="NA-bd_OB_tRNA"/>
</dbReference>
<dbReference type="Pfam" id="PF01336">
    <property type="entry name" value="tRNA_anti-codon"/>
    <property type="match status" value="1"/>
</dbReference>
<dbReference type="InterPro" id="IPR002312">
    <property type="entry name" value="Asp/Asn-tRNA-synth_IIb"/>
</dbReference>
<comment type="subcellular location">
    <subcellularLocation>
        <location evidence="7">Cytoplasm</location>
    </subcellularLocation>
</comment>
<dbReference type="InterPro" id="IPR047090">
    <property type="entry name" value="AspRS_core"/>
</dbReference>
<feature type="region of interest" description="Aspartate" evidence="7">
    <location>
        <begin position="194"/>
        <end position="197"/>
    </location>
</feature>
<dbReference type="PANTHER" id="PTHR22594">
    <property type="entry name" value="ASPARTYL/LYSYL-TRNA SYNTHETASE"/>
    <property type="match status" value="1"/>
</dbReference>
<evidence type="ECO:0000256" key="1">
    <source>
        <dbReference type="ARBA" id="ARBA00006303"/>
    </source>
</evidence>
<comment type="subunit">
    <text evidence="7">Homodimer.</text>
</comment>
<evidence type="ECO:0000256" key="4">
    <source>
        <dbReference type="ARBA" id="ARBA00022840"/>
    </source>
</evidence>